<dbReference type="STRING" id="1408189.CLAC_11925"/>
<feature type="transmembrane region" description="Helical" evidence="8">
    <location>
        <begin position="33"/>
        <end position="53"/>
    </location>
</feature>
<keyword evidence="4 8" id="KW-0812">Transmembrane</keyword>
<feature type="transmembrane region" description="Helical" evidence="8">
    <location>
        <begin position="381"/>
        <end position="399"/>
    </location>
</feature>
<evidence type="ECO:0000313" key="10">
    <source>
        <dbReference type="Proteomes" id="UP000058446"/>
    </source>
</evidence>
<evidence type="ECO:0000256" key="3">
    <source>
        <dbReference type="ARBA" id="ARBA00022679"/>
    </source>
</evidence>
<evidence type="ECO:0000256" key="6">
    <source>
        <dbReference type="ARBA" id="ARBA00023136"/>
    </source>
</evidence>
<evidence type="ECO:0000256" key="5">
    <source>
        <dbReference type="ARBA" id="ARBA00022989"/>
    </source>
</evidence>
<feature type="transmembrane region" description="Helical" evidence="8">
    <location>
        <begin position="271"/>
        <end position="290"/>
    </location>
</feature>
<feature type="transmembrane region" description="Helical" evidence="8">
    <location>
        <begin position="147"/>
        <end position="167"/>
    </location>
</feature>
<feature type="transmembrane region" description="Helical" evidence="8">
    <location>
        <begin position="331"/>
        <end position="348"/>
    </location>
</feature>
<dbReference type="GO" id="GO:0005886">
    <property type="term" value="C:plasma membrane"/>
    <property type="evidence" value="ECO:0007669"/>
    <property type="project" value="UniProtKB-SubCell"/>
</dbReference>
<name>A0A0K2H3W5_9CORY</name>
<organism evidence="9 10">
    <name type="scientific">Corynebacterium lactis RW2-5</name>
    <dbReference type="NCBI Taxonomy" id="1408189"/>
    <lineage>
        <taxon>Bacteria</taxon>
        <taxon>Bacillati</taxon>
        <taxon>Actinomycetota</taxon>
        <taxon>Actinomycetes</taxon>
        <taxon>Mycobacteriales</taxon>
        <taxon>Corynebacteriaceae</taxon>
        <taxon>Corynebacterium</taxon>
    </lineage>
</organism>
<feature type="transmembrane region" description="Helical" evidence="8">
    <location>
        <begin position="179"/>
        <end position="198"/>
    </location>
</feature>
<keyword evidence="2" id="KW-1003">Cell membrane</keyword>
<dbReference type="Proteomes" id="UP000058446">
    <property type="component" value="Chromosome"/>
</dbReference>
<feature type="transmembrane region" description="Helical" evidence="8">
    <location>
        <begin position="456"/>
        <end position="475"/>
    </location>
</feature>
<evidence type="ECO:0000313" key="9">
    <source>
        <dbReference type="EMBL" id="ALA68729.1"/>
    </source>
</evidence>
<dbReference type="GO" id="GO:0016758">
    <property type="term" value="F:hexosyltransferase activity"/>
    <property type="evidence" value="ECO:0007669"/>
    <property type="project" value="InterPro"/>
</dbReference>
<reference evidence="9 10" key="1">
    <citation type="submission" date="2013-10" db="EMBL/GenBank/DDBJ databases">
        <title>Complete genome sequence of Corynebacterium lactis DSM 45799(T), isolated from raw cow milk.</title>
        <authorList>
            <person name="Ruckert C."/>
            <person name="Albersmeier A."/>
            <person name="Lipski A."/>
            <person name="Kalinowski J."/>
        </authorList>
    </citation>
    <scope>NUCLEOTIDE SEQUENCE [LARGE SCALE GENOMIC DNA]</scope>
    <source>
        <strain evidence="9 10">RW2-5</strain>
    </source>
</reference>
<feature type="transmembrane region" description="Helical" evidence="8">
    <location>
        <begin position="240"/>
        <end position="264"/>
    </location>
</feature>
<dbReference type="EMBL" id="CP006841">
    <property type="protein sequence ID" value="ALA68729.1"/>
    <property type="molecule type" value="Genomic_DNA"/>
</dbReference>
<gene>
    <name evidence="9" type="ORF">CLAC_11925</name>
</gene>
<comment type="subcellular location">
    <subcellularLocation>
        <location evidence="1">Cell membrane</location>
        <topology evidence="1">Multi-pass membrane protein</topology>
    </subcellularLocation>
</comment>
<keyword evidence="3" id="KW-0808">Transferase</keyword>
<evidence type="ECO:0000256" key="4">
    <source>
        <dbReference type="ARBA" id="ARBA00022692"/>
    </source>
</evidence>
<protein>
    <recommendedName>
        <fullName evidence="11">Polyprenol-phosphate-mannose-dependent alpha-(1-2)-phosphatidylinositol mannoside mannosyltransferase</fullName>
    </recommendedName>
</protein>
<feature type="transmembrane region" description="Helical" evidence="8">
    <location>
        <begin position="355"/>
        <end position="375"/>
    </location>
</feature>
<keyword evidence="10" id="KW-1185">Reference proteome</keyword>
<dbReference type="Pfam" id="PF09594">
    <property type="entry name" value="GT87"/>
    <property type="match status" value="1"/>
</dbReference>
<accession>A0A0K2H3W5</accession>
<dbReference type="PATRIC" id="fig|1408189.4.peg.2405"/>
<dbReference type="KEGG" id="clw:CLAC_11925"/>
<dbReference type="InterPro" id="IPR018584">
    <property type="entry name" value="GT87"/>
</dbReference>
<evidence type="ECO:0000256" key="1">
    <source>
        <dbReference type="ARBA" id="ARBA00004651"/>
    </source>
</evidence>
<evidence type="ECO:0000256" key="7">
    <source>
        <dbReference type="ARBA" id="ARBA00024033"/>
    </source>
</evidence>
<keyword evidence="6 8" id="KW-0472">Membrane</keyword>
<evidence type="ECO:0000256" key="8">
    <source>
        <dbReference type="SAM" id="Phobius"/>
    </source>
</evidence>
<dbReference type="AlphaFoldDB" id="A0A0K2H3W5"/>
<comment type="similarity">
    <text evidence="7">Belongs to the glycosyltransferase 87 family.</text>
</comment>
<feature type="transmembrane region" description="Helical" evidence="8">
    <location>
        <begin position="411"/>
        <end position="436"/>
    </location>
</feature>
<keyword evidence="5 8" id="KW-1133">Transmembrane helix</keyword>
<proteinExistence type="inferred from homology"/>
<evidence type="ECO:0008006" key="11">
    <source>
        <dbReference type="Google" id="ProtNLM"/>
    </source>
</evidence>
<sequence length="483" mass="51872">MADVNGGAQARAAVRATTRTAARTVTRRLSRGIIAGVVAVLVGVIVAVLRANLDPRITQPLASYPEITIEPDQTVRKADMFSLFGTPMDFQVYYYAGRSLGEGLSVYEDPFVVTNWGQGYKLPFTYPPFAAWLASLYAKLPLGVASTIWQVASLLILIAVVAAVLVGKRGRGASVLPRLGIGGVLCAVLLVAASFAFAPVRSSFYWGQVNVLVMGLVALDFLGGRHWDPIRANGWREDSWWAGIGVGLAAALKVYPAFFGLLFLLQRRWRAAITSGVTFFVTVALGFAFVPESGEYWSKVLTDTTRFGGLKNVTSQSIQVSLMRDFGIDSTPLWLVLAVFVTAAAAFAARRALRLGEVAIALSLIGLAACVVSPFAWHHYYLWAITLVIAAGLGLLTWFSRFHLPTATLPGVLIGAAVTAGCVAALWPYVSVVFFYPFDVYALSTSSNPFVASATAWWSVLLIVVFAVALAVVPAKGRNPGLR</sequence>
<evidence type="ECO:0000256" key="2">
    <source>
        <dbReference type="ARBA" id="ARBA00022475"/>
    </source>
</evidence>